<dbReference type="OrthoDB" id="938668at2759"/>
<dbReference type="PANTHER" id="PTHR36057:SF1">
    <property type="entry name" value="LIPOPROTEIN LIPID ATTACHMENT SITE-LIKE PROTEIN, PUTATIVE (DUF1223)-RELATED"/>
    <property type="match status" value="1"/>
</dbReference>
<dbReference type="PANTHER" id="PTHR36057">
    <property type="match status" value="1"/>
</dbReference>
<organism evidence="1 2">
    <name type="scientific">Thelonectria olida</name>
    <dbReference type="NCBI Taxonomy" id="1576542"/>
    <lineage>
        <taxon>Eukaryota</taxon>
        <taxon>Fungi</taxon>
        <taxon>Dikarya</taxon>
        <taxon>Ascomycota</taxon>
        <taxon>Pezizomycotina</taxon>
        <taxon>Sordariomycetes</taxon>
        <taxon>Hypocreomycetidae</taxon>
        <taxon>Hypocreales</taxon>
        <taxon>Nectriaceae</taxon>
        <taxon>Thelonectria</taxon>
    </lineage>
</organism>
<dbReference type="InterPro" id="IPR036249">
    <property type="entry name" value="Thioredoxin-like_sf"/>
</dbReference>
<evidence type="ECO:0000313" key="1">
    <source>
        <dbReference type="EMBL" id="KAH6897309.1"/>
    </source>
</evidence>
<accession>A0A9P9AXI1</accession>
<sequence>MAALLKKLNLFRRKKQPPLVCAVSLDDSGSPIADDPHHVHTSSCFIAFEPLAVVEFFQSQGCQSCPPAIPDIQDATNHPNLLLLTYNVTIFDHLGWKDTHASSSWDQRQRAYAKKWGRNSLFTPQIVVNGVSDGSGAGGKSDVQDIIGRARSMQQTMDWHIYLDANDTEVRIDSDRYEIEPHDVFVVVYAGKDENVKVGGGPNKRKKMNHRNVVMNVMKIGEWAGGNLVLELPSPKSSMNPAQEAAVFVQQGPGGAIVAVAKL</sequence>
<protein>
    <submittedName>
        <fullName evidence="1">Thioredoxin-like protein</fullName>
    </submittedName>
</protein>
<gene>
    <name evidence="1" type="ORF">B0T10DRAFT_476580</name>
</gene>
<dbReference type="Pfam" id="PF06764">
    <property type="entry name" value="DUF1223"/>
    <property type="match status" value="1"/>
</dbReference>
<dbReference type="Proteomes" id="UP000777438">
    <property type="component" value="Unassembled WGS sequence"/>
</dbReference>
<dbReference type="SUPFAM" id="SSF52833">
    <property type="entry name" value="Thioredoxin-like"/>
    <property type="match status" value="1"/>
</dbReference>
<keyword evidence="2" id="KW-1185">Reference proteome</keyword>
<dbReference type="EMBL" id="JAGPYM010000003">
    <property type="protein sequence ID" value="KAH6897309.1"/>
    <property type="molecule type" value="Genomic_DNA"/>
</dbReference>
<proteinExistence type="predicted"/>
<evidence type="ECO:0000313" key="2">
    <source>
        <dbReference type="Proteomes" id="UP000777438"/>
    </source>
</evidence>
<name>A0A9P9AXI1_9HYPO</name>
<dbReference type="AlphaFoldDB" id="A0A9P9AXI1"/>
<dbReference type="InterPro" id="IPR010634">
    <property type="entry name" value="DUF1223"/>
</dbReference>
<reference evidence="1 2" key="1">
    <citation type="journal article" date="2021" name="Nat. Commun.">
        <title>Genetic determinants of endophytism in the Arabidopsis root mycobiome.</title>
        <authorList>
            <person name="Mesny F."/>
            <person name="Miyauchi S."/>
            <person name="Thiergart T."/>
            <person name="Pickel B."/>
            <person name="Atanasova L."/>
            <person name="Karlsson M."/>
            <person name="Huettel B."/>
            <person name="Barry K.W."/>
            <person name="Haridas S."/>
            <person name="Chen C."/>
            <person name="Bauer D."/>
            <person name="Andreopoulos W."/>
            <person name="Pangilinan J."/>
            <person name="LaButti K."/>
            <person name="Riley R."/>
            <person name="Lipzen A."/>
            <person name="Clum A."/>
            <person name="Drula E."/>
            <person name="Henrissat B."/>
            <person name="Kohler A."/>
            <person name="Grigoriev I.V."/>
            <person name="Martin F.M."/>
            <person name="Hacquard S."/>
        </authorList>
    </citation>
    <scope>NUCLEOTIDE SEQUENCE [LARGE SCALE GENOMIC DNA]</scope>
    <source>
        <strain evidence="1 2">MPI-CAGE-CH-0241</strain>
    </source>
</reference>
<comment type="caution">
    <text evidence="1">The sequence shown here is derived from an EMBL/GenBank/DDBJ whole genome shotgun (WGS) entry which is preliminary data.</text>
</comment>